<gene>
    <name evidence="1" type="ORF">POPTR_013G116750v4</name>
</gene>
<dbReference type="EMBL" id="CM009302">
    <property type="protein sequence ID" value="KAI9383698.1"/>
    <property type="molecule type" value="Genomic_DNA"/>
</dbReference>
<name>A0ACC0S2I5_POPTR</name>
<keyword evidence="2" id="KW-1185">Reference proteome</keyword>
<dbReference type="Proteomes" id="UP000006729">
    <property type="component" value="Chromosome 13"/>
</dbReference>
<organism evidence="1 2">
    <name type="scientific">Populus trichocarpa</name>
    <name type="common">Western balsam poplar</name>
    <name type="synonym">Populus balsamifera subsp. trichocarpa</name>
    <dbReference type="NCBI Taxonomy" id="3694"/>
    <lineage>
        <taxon>Eukaryota</taxon>
        <taxon>Viridiplantae</taxon>
        <taxon>Streptophyta</taxon>
        <taxon>Embryophyta</taxon>
        <taxon>Tracheophyta</taxon>
        <taxon>Spermatophyta</taxon>
        <taxon>Magnoliopsida</taxon>
        <taxon>eudicotyledons</taxon>
        <taxon>Gunneridae</taxon>
        <taxon>Pentapetalae</taxon>
        <taxon>rosids</taxon>
        <taxon>fabids</taxon>
        <taxon>Malpighiales</taxon>
        <taxon>Salicaceae</taxon>
        <taxon>Saliceae</taxon>
        <taxon>Populus</taxon>
    </lineage>
</organism>
<evidence type="ECO:0000313" key="2">
    <source>
        <dbReference type="Proteomes" id="UP000006729"/>
    </source>
</evidence>
<proteinExistence type="predicted"/>
<evidence type="ECO:0000313" key="1">
    <source>
        <dbReference type="EMBL" id="KAI9383698.1"/>
    </source>
</evidence>
<protein>
    <submittedName>
        <fullName evidence="1">Uncharacterized protein</fullName>
    </submittedName>
</protein>
<reference evidence="1 2" key="1">
    <citation type="journal article" date="2006" name="Science">
        <title>The genome of black cottonwood, Populus trichocarpa (Torr. &amp; Gray).</title>
        <authorList>
            <person name="Tuskan G.A."/>
            <person name="Difazio S."/>
            <person name="Jansson S."/>
            <person name="Bohlmann J."/>
            <person name="Grigoriev I."/>
            <person name="Hellsten U."/>
            <person name="Putnam N."/>
            <person name="Ralph S."/>
            <person name="Rombauts S."/>
            <person name="Salamov A."/>
            <person name="Schein J."/>
            <person name="Sterck L."/>
            <person name="Aerts A."/>
            <person name="Bhalerao R.R."/>
            <person name="Bhalerao R.P."/>
            <person name="Blaudez D."/>
            <person name="Boerjan W."/>
            <person name="Brun A."/>
            <person name="Brunner A."/>
            <person name="Busov V."/>
            <person name="Campbell M."/>
            <person name="Carlson J."/>
            <person name="Chalot M."/>
            <person name="Chapman J."/>
            <person name="Chen G.L."/>
            <person name="Cooper D."/>
            <person name="Coutinho P.M."/>
            <person name="Couturier J."/>
            <person name="Covert S."/>
            <person name="Cronk Q."/>
            <person name="Cunningham R."/>
            <person name="Davis J."/>
            <person name="Degroeve S."/>
            <person name="Dejardin A."/>
            <person name="Depamphilis C."/>
            <person name="Detter J."/>
            <person name="Dirks B."/>
            <person name="Dubchak I."/>
            <person name="Duplessis S."/>
            <person name="Ehlting J."/>
            <person name="Ellis B."/>
            <person name="Gendler K."/>
            <person name="Goodstein D."/>
            <person name="Gribskov M."/>
            <person name="Grimwood J."/>
            <person name="Groover A."/>
            <person name="Gunter L."/>
            <person name="Hamberger B."/>
            <person name="Heinze B."/>
            <person name="Helariutta Y."/>
            <person name="Henrissat B."/>
            <person name="Holligan D."/>
            <person name="Holt R."/>
            <person name="Huang W."/>
            <person name="Islam-Faridi N."/>
            <person name="Jones S."/>
            <person name="Jones-Rhoades M."/>
            <person name="Jorgensen R."/>
            <person name="Joshi C."/>
            <person name="Kangasjarvi J."/>
            <person name="Karlsson J."/>
            <person name="Kelleher C."/>
            <person name="Kirkpatrick R."/>
            <person name="Kirst M."/>
            <person name="Kohler A."/>
            <person name="Kalluri U."/>
            <person name="Larimer F."/>
            <person name="Leebens-Mack J."/>
            <person name="Leple J.C."/>
            <person name="Locascio P."/>
            <person name="Lou Y."/>
            <person name="Lucas S."/>
            <person name="Martin F."/>
            <person name="Montanini B."/>
            <person name="Napoli C."/>
            <person name="Nelson D.R."/>
            <person name="Nelson C."/>
            <person name="Nieminen K."/>
            <person name="Nilsson O."/>
            <person name="Pereda V."/>
            <person name="Peter G."/>
            <person name="Philippe R."/>
            <person name="Pilate G."/>
            <person name="Poliakov A."/>
            <person name="Razumovskaya J."/>
            <person name="Richardson P."/>
            <person name="Rinaldi C."/>
            <person name="Ritland K."/>
            <person name="Rouze P."/>
            <person name="Ryaboy D."/>
            <person name="Schmutz J."/>
            <person name="Schrader J."/>
            <person name="Segerman B."/>
            <person name="Shin H."/>
            <person name="Siddiqui A."/>
            <person name="Sterky F."/>
            <person name="Terry A."/>
            <person name="Tsai C.J."/>
            <person name="Uberbacher E."/>
            <person name="Unneberg P."/>
            <person name="Vahala J."/>
            <person name="Wall K."/>
            <person name="Wessler S."/>
            <person name="Yang G."/>
            <person name="Yin T."/>
            <person name="Douglas C."/>
            <person name="Marra M."/>
            <person name="Sandberg G."/>
            <person name="Van de Peer Y."/>
            <person name="Rokhsar D."/>
        </authorList>
    </citation>
    <scope>NUCLEOTIDE SEQUENCE [LARGE SCALE GENOMIC DNA]</scope>
    <source>
        <strain evidence="2">cv. Nisqually</strain>
    </source>
</reference>
<sequence length="66" mass="7514">MCSYKLHSCFKGIKQSVTITLMMRKTISFVVGVLLVHAFVSEGLIHKETGRDLSRRICAARTRLQF</sequence>
<comment type="caution">
    <text evidence="1">The sequence shown here is derived from an EMBL/GenBank/DDBJ whole genome shotgun (WGS) entry which is preliminary data.</text>
</comment>
<accession>A0ACC0S2I5</accession>